<feature type="transmembrane region" description="Helical" evidence="1">
    <location>
        <begin position="6"/>
        <end position="29"/>
    </location>
</feature>
<reference evidence="2" key="1">
    <citation type="submission" date="2018-05" db="EMBL/GenBank/DDBJ databases">
        <title>Complete Genome Sequence of the Nonylphenol-Degrading Bacterium Sphingobium amiense DSM 16289T.</title>
        <authorList>
            <person name="Ootsuka M."/>
            <person name="Nishizawa T."/>
            <person name="Ohta H."/>
        </authorList>
    </citation>
    <scope>NUCLEOTIDE SEQUENCE [LARGE SCALE GENOMIC DNA]</scope>
    <source>
        <strain evidence="2">DSM 16289</strain>
    </source>
</reference>
<keyword evidence="1" id="KW-0472">Membrane</keyword>
<dbReference type="EMBL" id="AP018664">
    <property type="protein sequence ID" value="BBD98176.1"/>
    <property type="molecule type" value="Genomic_DNA"/>
</dbReference>
<evidence type="ECO:0000313" key="2">
    <source>
        <dbReference type="EMBL" id="BBD98176.1"/>
    </source>
</evidence>
<dbReference type="AlphaFoldDB" id="A0A494W4A4"/>
<accession>A0A494W4A4</accession>
<evidence type="ECO:0000256" key="1">
    <source>
        <dbReference type="SAM" id="Phobius"/>
    </source>
</evidence>
<gene>
    <name evidence="2" type="ORF">SAMIE_1016770</name>
</gene>
<organism evidence="2 3">
    <name type="scientific">Sphingobium amiense</name>
    <dbReference type="NCBI Taxonomy" id="135719"/>
    <lineage>
        <taxon>Bacteria</taxon>
        <taxon>Pseudomonadati</taxon>
        <taxon>Pseudomonadota</taxon>
        <taxon>Alphaproteobacteria</taxon>
        <taxon>Sphingomonadales</taxon>
        <taxon>Sphingomonadaceae</taxon>
        <taxon>Sphingobium</taxon>
    </lineage>
</organism>
<feature type="transmembrane region" description="Helical" evidence="1">
    <location>
        <begin position="81"/>
        <end position="104"/>
    </location>
</feature>
<keyword evidence="1" id="KW-1133">Transmembrane helix</keyword>
<name>A0A494W4A4_9SPHN</name>
<keyword evidence="1" id="KW-0812">Transmembrane</keyword>
<dbReference type="KEGG" id="sami:SAMIE_1016770"/>
<dbReference type="RefSeq" id="WP_066701826.1">
    <property type="nucleotide sequence ID" value="NZ_AP018664.1"/>
</dbReference>
<sequence>MSKVIHVVSLIMLAASFLSGPYSIYLAALRRYRSSLGILILGIILGFGGLIGSFIAANIYYGELEARGNKVMDDMQGYGQAVVAGLGLIYFSAVFAIIVMIAAVRGVYSWHLSRKNGHD</sequence>
<proteinExistence type="predicted"/>
<dbReference type="Proteomes" id="UP000279959">
    <property type="component" value="Chromosome"/>
</dbReference>
<feature type="transmembrane region" description="Helical" evidence="1">
    <location>
        <begin position="36"/>
        <end position="61"/>
    </location>
</feature>
<evidence type="ECO:0000313" key="3">
    <source>
        <dbReference type="Proteomes" id="UP000279959"/>
    </source>
</evidence>
<protein>
    <submittedName>
        <fullName evidence="2">Uncharacterized protein</fullName>
    </submittedName>
</protein>
<keyword evidence="3" id="KW-1185">Reference proteome</keyword>